<dbReference type="CDD" id="cd01948">
    <property type="entry name" value="EAL"/>
    <property type="match status" value="1"/>
</dbReference>
<dbReference type="AlphaFoldDB" id="A0A1I6I731"/>
<dbReference type="Gene3D" id="3.30.70.270">
    <property type="match status" value="1"/>
</dbReference>
<dbReference type="NCBIfam" id="TIGR00229">
    <property type="entry name" value="sensory_box"/>
    <property type="match status" value="2"/>
</dbReference>
<dbReference type="NCBIfam" id="TIGR00254">
    <property type="entry name" value="GGDEF"/>
    <property type="match status" value="1"/>
</dbReference>
<evidence type="ECO:0000313" key="5">
    <source>
        <dbReference type="EMBL" id="SFR62526.1"/>
    </source>
</evidence>
<protein>
    <submittedName>
        <fullName evidence="5">Diguanylate cyclase/phosphodiesterase with PAS/PAC sensor(S)</fullName>
    </submittedName>
</protein>
<keyword evidence="6" id="KW-1185">Reference proteome</keyword>
<organism evidence="5 6">
    <name type="scientific">Marinobacter daqiaonensis</name>
    <dbReference type="NCBI Taxonomy" id="650891"/>
    <lineage>
        <taxon>Bacteria</taxon>
        <taxon>Pseudomonadati</taxon>
        <taxon>Pseudomonadota</taxon>
        <taxon>Gammaproteobacteria</taxon>
        <taxon>Pseudomonadales</taxon>
        <taxon>Marinobacteraceae</taxon>
        <taxon>Marinobacter</taxon>
    </lineage>
</organism>
<accession>A0A1I6I731</accession>
<feature type="domain" description="EAL" evidence="3">
    <location>
        <begin position="431"/>
        <end position="685"/>
    </location>
</feature>
<dbReference type="PROSITE" id="PS50887">
    <property type="entry name" value="GGDEF"/>
    <property type="match status" value="1"/>
</dbReference>
<dbReference type="RefSeq" id="WP_092011374.1">
    <property type="nucleotide sequence ID" value="NZ_FOYW01000001.1"/>
</dbReference>
<dbReference type="InterPro" id="IPR001610">
    <property type="entry name" value="PAC"/>
</dbReference>
<dbReference type="InterPro" id="IPR029787">
    <property type="entry name" value="Nucleotide_cyclase"/>
</dbReference>
<dbReference type="InterPro" id="IPR000160">
    <property type="entry name" value="GGDEF_dom"/>
</dbReference>
<name>A0A1I6I731_9GAMM</name>
<evidence type="ECO:0000313" key="6">
    <source>
        <dbReference type="Proteomes" id="UP000198644"/>
    </source>
</evidence>
<dbReference type="PROSITE" id="PS50113">
    <property type="entry name" value="PAC"/>
    <property type="match status" value="1"/>
</dbReference>
<evidence type="ECO:0000259" key="2">
    <source>
        <dbReference type="PROSITE" id="PS50113"/>
    </source>
</evidence>
<dbReference type="PROSITE" id="PS50883">
    <property type="entry name" value="EAL"/>
    <property type="match status" value="1"/>
</dbReference>
<dbReference type="Gene3D" id="3.20.20.450">
    <property type="entry name" value="EAL domain"/>
    <property type="match status" value="1"/>
</dbReference>
<dbReference type="CDD" id="cd01949">
    <property type="entry name" value="GGDEF"/>
    <property type="match status" value="1"/>
</dbReference>
<dbReference type="SMART" id="SM00267">
    <property type="entry name" value="GGDEF"/>
    <property type="match status" value="1"/>
</dbReference>
<dbReference type="InterPro" id="IPR000700">
    <property type="entry name" value="PAS-assoc_C"/>
</dbReference>
<feature type="domain" description="GGDEF" evidence="4">
    <location>
        <begin position="293"/>
        <end position="422"/>
    </location>
</feature>
<dbReference type="InterPro" id="IPR052155">
    <property type="entry name" value="Biofilm_reg_signaling"/>
</dbReference>
<dbReference type="InterPro" id="IPR035919">
    <property type="entry name" value="EAL_sf"/>
</dbReference>
<dbReference type="EMBL" id="FOYW01000001">
    <property type="protein sequence ID" value="SFR62526.1"/>
    <property type="molecule type" value="Genomic_DNA"/>
</dbReference>
<dbReference type="Proteomes" id="UP000198644">
    <property type="component" value="Unassembled WGS sequence"/>
</dbReference>
<dbReference type="SMART" id="SM00052">
    <property type="entry name" value="EAL"/>
    <property type="match status" value="1"/>
</dbReference>
<sequence length="695" mass="79249">MDEQIIKQQTSPGPERLALVARHTNNGVMITDARGRVEWVNPAFEAMTGYSLEEVAGRPPGERLQGPDTDSQTIARIRQHFDKGEGFDRDILNYRKDGSTFWVRMICTPIDRRDHPEGGYVAIQVDITHRKAIERRLKISASVFERSHDAIVISDRNNQIVDVNPAFTRITGYDREEAIGRNPNMLSSGRQGSEFYQAMWRSINEHNCWRGEIWNRRRNGEEYPEFLQITRVQLDEPGDWYYVASFSDISALKNHAEELERAANYDELTGLPNRQLMTARLDREMEHADLSRKTLAVCYLDLDGFKAINDQVGQGLGDRALMTVANRLRLSIRSDDTVARVGGDEFVLLLRDVDDPRVYQRILDAVRQPLSIGPTTANITGSMGIALYPNDPSDSERLVRHADQAMYFAKEKGRNNYHFFDPTLDKHLQQRRQLLTELTQALRGNEFELHYQPQVQMSDGRVVGMEALVRWRHSQRGLVPPGEFLPFIEGSHLEERFGQWVLKKALEQQAIWARSGHLLAISINISAAHLLAPGFANFLRRYLSEHPELSPSLVTLEILESTALDDMQRAGKVIEDCRNLGVQVALDDFGTGFSSLSYFRTLPVDLIKIDRSFIFRMLENDSDCAIVESVIYMSRRFNRPVLAEGVETLRHAEVLRDMGCDLIQGFGIARPMPAGEVERWLSGWTWNLDARSTAH</sequence>
<reference evidence="5 6" key="1">
    <citation type="submission" date="2016-10" db="EMBL/GenBank/DDBJ databases">
        <authorList>
            <person name="de Groot N.N."/>
        </authorList>
    </citation>
    <scope>NUCLEOTIDE SEQUENCE [LARGE SCALE GENOMIC DNA]</scope>
    <source>
        <strain evidence="5 6">CGMCC 1.9167</strain>
    </source>
</reference>
<feature type="domain" description="PAS" evidence="1">
    <location>
        <begin position="143"/>
        <end position="182"/>
    </location>
</feature>
<feature type="domain" description="PAS" evidence="1">
    <location>
        <begin position="13"/>
        <end position="84"/>
    </location>
</feature>
<dbReference type="InterPro" id="IPR043128">
    <property type="entry name" value="Rev_trsase/Diguanyl_cyclase"/>
</dbReference>
<dbReference type="SMART" id="SM00091">
    <property type="entry name" value="PAS"/>
    <property type="match status" value="2"/>
</dbReference>
<proteinExistence type="predicted"/>
<dbReference type="Gene3D" id="3.30.450.20">
    <property type="entry name" value="PAS domain"/>
    <property type="match status" value="2"/>
</dbReference>
<dbReference type="PANTHER" id="PTHR44757">
    <property type="entry name" value="DIGUANYLATE CYCLASE DGCP"/>
    <property type="match status" value="1"/>
</dbReference>
<dbReference type="Pfam" id="PF00563">
    <property type="entry name" value="EAL"/>
    <property type="match status" value="1"/>
</dbReference>
<dbReference type="CDD" id="cd00130">
    <property type="entry name" value="PAS"/>
    <property type="match status" value="2"/>
</dbReference>
<gene>
    <name evidence="5" type="ORF">SAMN05216203_1913</name>
</gene>
<feature type="domain" description="PAC" evidence="2">
    <location>
        <begin position="85"/>
        <end position="139"/>
    </location>
</feature>
<dbReference type="InterPro" id="IPR000014">
    <property type="entry name" value="PAS"/>
</dbReference>
<evidence type="ECO:0000259" key="4">
    <source>
        <dbReference type="PROSITE" id="PS50887"/>
    </source>
</evidence>
<dbReference type="InterPro" id="IPR001633">
    <property type="entry name" value="EAL_dom"/>
</dbReference>
<dbReference type="InterPro" id="IPR035965">
    <property type="entry name" value="PAS-like_dom_sf"/>
</dbReference>
<dbReference type="Pfam" id="PF00990">
    <property type="entry name" value="GGDEF"/>
    <property type="match status" value="1"/>
</dbReference>
<dbReference type="SMART" id="SM00086">
    <property type="entry name" value="PAC"/>
    <property type="match status" value="2"/>
</dbReference>
<evidence type="ECO:0000259" key="1">
    <source>
        <dbReference type="PROSITE" id="PS50112"/>
    </source>
</evidence>
<dbReference type="OrthoDB" id="9176779at2"/>
<dbReference type="PANTHER" id="PTHR44757:SF2">
    <property type="entry name" value="BIOFILM ARCHITECTURE MAINTENANCE PROTEIN MBAA"/>
    <property type="match status" value="1"/>
</dbReference>
<dbReference type="SUPFAM" id="SSF55785">
    <property type="entry name" value="PYP-like sensor domain (PAS domain)"/>
    <property type="match status" value="2"/>
</dbReference>
<dbReference type="Pfam" id="PF13426">
    <property type="entry name" value="PAS_9"/>
    <property type="match status" value="2"/>
</dbReference>
<dbReference type="SUPFAM" id="SSF141868">
    <property type="entry name" value="EAL domain-like"/>
    <property type="match status" value="1"/>
</dbReference>
<dbReference type="SUPFAM" id="SSF55073">
    <property type="entry name" value="Nucleotide cyclase"/>
    <property type="match status" value="1"/>
</dbReference>
<dbReference type="STRING" id="650891.SAMN05216203_1913"/>
<dbReference type="PROSITE" id="PS50112">
    <property type="entry name" value="PAS"/>
    <property type="match status" value="2"/>
</dbReference>
<evidence type="ECO:0000259" key="3">
    <source>
        <dbReference type="PROSITE" id="PS50883"/>
    </source>
</evidence>